<dbReference type="RefSeq" id="WP_165640485.1">
    <property type="nucleotide sequence ID" value="NZ_FSCP01000001.1"/>
</dbReference>
<gene>
    <name evidence="1" type="ORF">SAMEA2275694_02207</name>
</gene>
<comment type="caution">
    <text evidence="1">The sequence shown here is derived from an EMBL/GenBank/DDBJ whole genome shotgun (WGS) entry which is preliminary data.</text>
</comment>
<accession>A0A9Q7WIR5</accession>
<protein>
    <submittedName>
        <fullName evidence="1">Uncharacterized protein</fullName>
    </submittedName>
</protein>
<dbReference type="Proteomes" id="UP000185183">
    <property type="component" value="Unassembled WGS sequence"/>
</dbReference>
<reference evidence="1 2" key="1">
    <citation type="submission" date="2016-11" db="EMBL/GenBank/DDBJ databases">
        <authorList>
            <consortium name="Pathogen Informatics"/>
        </authorList>
    </citation>
    <scope>NUCLEOTIDE SEQUENCE [LARGE SCALE GENOMIC DNA]</scope>
    <source>
        <strain evidence="1 2">968</strain>
    </source>
</reference>
<dbReference type="AlphaFoldDB" id="A0A9Q7WIR5"/>
<organism evidence="1 2">
    <name type="scientific">Mycobacteroides abscessus subsp. bolletii</name>
    <dbReference type="NCBI Taxonomy" id="319705"/>
    <lineage>
        <taxon>Bacteria</taxon>
        <taxon>Bacillati</taxon>
        <taxon>Actinomycetota</taxon>
        <taxon>Actinomycetes</taxon>
        <taxon>Mycobacteriales</taxon>
        <taxon>Mycobacteriaceae</taxon>
        <taxon>Mycobacteroides</taxon>
        <taxon>Mycobacteroides abscessus</taxon>
    </lineage>
</organism>
<sequence>MTTARRETAILIIGALMLFGAAATVAEAQERAHERAAVSVSEPAPVLGAAHPGL</sequence>
<proteinExistence type="predicted"/>
<name>A0A9Q7WIR5_9MYCO</name>
<evidence type="ECO:0000313" key="2">
    <source>
        <dbReference type="Proteomes" id="UP000185183"/>
    </source>
</evidence>
<evidence type="ECO:0000313" key="1">
    <source>
        <dbReference type="EMBL" id="SHX33874.1"/>
    </source>
</evidence>
<dbReference type="EMBL" id="FSFA01000003">
    <property type="protein sequence ID" value="SHX33874.1"/>
    <property type="molecule type" value="Genomic_DNA"/>
</dbReference>